<dbReference type="SUPFAM" id="SSF54695">
    <property type="entry name" value="POZ domain"/>
    <property type="match status" value="1"/>
</dbReference>
<proteinExistence type="predicted"/>
<dbReference type="SMART" id="SM00225">
    <property type="entry name" value="BTB"/>
    <property type="match status" value="1"/>
</dbReference>
<evidence type="ECO:0000313" key="5">
    <source>
        <dbReference type="Proteomes" id="UP001189122"/>
    </source>
</evidence>
<gene>
    <name evidence="4" type="ORF">SI7747_11014831</name>
</gene>
<keyword evidence="5" id="KW-1185">Reference proteome</keyword>
<evidence type="ECO:0000256" key="2">
    <source>
        <dbReference type="SAM" id="Coils"/>
    </source>
</evidence>
<dbReference type="EMBL" id="LR743598">
    <property type="protein sequence ID" value="CAA2629193.1"/>
    <property type="molecule type" value="Genomic_DNA"/>
</dbReference>
<protein>
    <recommendedName>
        <fullName evidence="3">BTB domain-containing protein</fullName>
    </recommendedName>
</protein>
<dbReference type="InterPro" id="IPR011333">
    <property type="entry name" value="SKP1/BTB/POZ_sf"/>
</dbReference>
<evidence type="ECO:0000313" key="4">
    <source>
        <dbReference type="EMBL" id="CAA2629193.1"/>
    </source>
</evidence>
<dbReference type="AlphaFoldDB" id="A0A7I8JE96"/>
<feature type="coiled-coil region" evidence="2">
    <location>
        <begin position="18"/>
        <end position="49"/>
    </location>
</feature>
<sequence length="240" mass="27348">MWCHSCREEYEDVDAGTCKECYEEASETEEELKREIEDLKAKVSFLRLCSPIDPHLPPPHPPPPPIFPFTPGPVAVTAHPDYCLNQPGASPDEPFACLQGHAGERDGGEPERHHQDRDVSYTVLQTFIHYLYTAEALLDEQMACDLLVLAERYQVKHLKVFCEKFMISKVNGETAVMSFAFAHRHNAGMLLETALALILDNMSMLTAREEYRELVEKDPRLVVEIYEAYLTRQVNTAPRE</sequence>
<accession>A0A7I8JE96</accession>
<dbReference type="Pfam" id="PF00651">
    <property type="entry name" value="BTB"/>
    <property type="match status" value="1"/>
</dbReference>
<dbReference type="InterPro" id="IPR000210">
    <property type="entry name" value="BTB/POZ_dom"/>
</dbReference>
<dbReference type="EMBL" id="CACRZD030000011">
    <property type="protein sequence ID" value="CAA6668437.1"/>
    <property type="molecule type" value="Genomic_DNA"/>
</dbReference>
<dbReference type="Proteomes" id="UP001189122">
    <property type="component" value="Unassembled WGS sequence"/>
</dbReference>
<reference evidence="4 5" key="1">
    <citation type="submission" date="2019-12" db="EMBL/GenBank/DDBJ databases">
        <authorList>
            <person name="Scholz U."/>
            <person name="Mascher M."/>
            <person name="Fiebig A."/>
        </authorList>
    </citation>
    <scope>NUCLEOTIDE SEQUENCE</scope>
</reference>
<dbReference type="Gene3D" id="1.25.40.420">
    <property type="match status" value="1"/>
</dbReference>
<keyword evidence="2" id="KW-0175">Coiled coil</keyword>
<evidence type="ECO:0000256" key="1">
    <source>
        <dbReference type="ARBA" id="ARBA00004906"/>
    </source>
</evidence>
<name>A0A7I8JE96_SPIIN</name>
<dbReference type="Gene3D" id="3.30.710.10">
    <property type="entry name" value="Potassium Channel Kv1.1, Chain A"/>
    <property type="match status" value="1"/>
</dbReference>
<dbReference type="PANTHER" id="PTHR24413">
    <property type="entry name" value="SPECKLE-TYPE POZ PROTEIN"/>
    <property type="match status" value="1"/>
</dbReference>
<feature type="domain" description="BTB" evidence="3">
    <location>
        <begin position="30"/>
        <end position="170"/>
    </location>
</feature>
<dbReference type="FunFam" id="1.25.40.420:FF:000026">
    <property type="entry name" value="BTB/POZ domain-containing protein"/>
    <property type="match status" value="1"/>
</dbReference>
<organism evidence="4">
    <name type="scientific">Spirodela intermedia</name>
    <name type="common">Intermediate duckweed</name>
    <dbReference type="NCBI Taxonomy" id="51605"/>
    <lineage>
        <taxon>Eukaryota</taxon>
        <taxon>Viridiplantae</taxon>
        <taxon>Streptophyta</taxon>
        <taxon>Embryophyta</taxon>
        <taxon>Tracheophyta</taxon>
        <taxon>Spermatophyta</taxon>
        <taxon>Magnoliopsida</taxon>
        <taxon>Liliopsida</taxon>
        <taxon>Araceae</taxon>
        <taxon>Lemnoideae</taxon>
        <taxon>Spirodela</taxon>
    </lineage>
</organism>
<comment type="pathway">
    <text evidence="1">Protein modification; protein ubiquitination.</text>
</comment>
<evidence type="ECO:0000259" key="3">
    <source>
        <dbReference type="SMART" id="SM00225"/>
    </source>
</evidence>